<comment type="caution">
    <text evidence="9">The sequence shown here is derived from an EMBL/GenBank/DDBJ whole genome shotgun (WGS) entry which is preliminary data.</text>
</comment>
<evidence type="ECO:0000259" key="8">
    <source>
        <dbReference type="PROSITE" id="PS51485"/>
    </source>
</evidence>
<reference evidence="9 10" key="1">
    <citation type="journal article" date="2020" name="bioRxiv">
        <title>Sequence and annotation of 42 cannabis genomes reveals extensive copy number variation in cannabinoid synthesis and pathogen resistance genes.</title>
        <authorList>
            <person name="Mckernan K.J."/>
            <person name="Helbert Y."/>
            <person name="Kane L.T."/>
            <person name="Ebling H."/>
            <person name="Zhang L."/>
            <person name="Liu B."/>
            <person name="Eaton Z."/>
            <person name="Mclaughlin S."/>
            <person name="Kingan S."/>
            <person name="Baybayan P."/>
            <person name="Concepcion G."/>
            <person name="Jordan M."/>
            <person name="Riva A."/>
            <person name="Barbazuk W."/>
            <person name="Harkins T."/>
        </authorList>
    </citation>
    <scope>NUCLEOTIDE SEQUENCE [LARGE SCALE GENOMIC DNA]</scope>
    <source>
        <strain evidence="10">cv. Jamaican Lion 4</strain>
        <tissue evidence="9">Leaf</tissue>
    </source>
</reference>
<evidence type="ECO:0000256" key="7">
    <source>
        <dbReference type="SAM" id="Phobius"/>
    </source>
</evidence>
<evidence type="ECO:0000313" key="9">
    <source>
        <dbReference type="EMBL" id="KAF4354463.1"/>
    </source>
</evidence>
<evidence type="ECO:0000256" key="4">
    <source>
        <dbReference type="ARBA" id="ARBA00023008"/>
    </source>
</evidence>
<dbReference type="PANTHER" id="PTHR33021">
    <property type="entry name" value="BLUE COPPER PROTEIN"/>
    <property type="match status" value="1"/>
</dbReference>
<dbReference type="Proteomes" id="UP000583929">
    <property type="component" value="Unassembled WGS sequence"/>
</dbReference>
<evidence type="ECO:0000256" key="2">
    <source>
        <dbReference type="ARBA" id="ARBA00022723"/>
    </source>
</evidence>
<dbReference type="Pfam" id="PF02298">
    <property type="entry name" value="Cu_bind_like"/>
    <property type="match status" value="1"/>
</dbReference>
<evidence type="ECO:0000313" key="10">
    <source>
        <dbReference type="Proteomes" id="UP000583929"/>
    </source>
</evidence>
<dbReference type="CDD" id="cd13920">
    <property type="entry name" value="Stellacyanin"/>
    <property type="match status" value="1"/>
</dbReference>
<dbReference type="GO" id="GO:0046872">
    <property type="term" value="F:metal ion binding"/>
    <property type="evidence" value="ECO:0007669"/>
    <property type="project" value="UniProtKB-KW"/>
</dbReference>
<dbReference type="GO" id="GO:0009055">
    <property type="term" value="F:electron transfer activity"/>
    <property type="evidence" value="ECO:0007669"/>
    <property type="project" value="InterPro"/>
</dbReference>
<dbReference type="AlphaFoldDB" id="A0A7J6E7M1"/>
<dbReference type="SUPFAM" id="SSF49503">
    <property type="entry name" value="Cupredoxins"/>
    <property type="match status" value="1"/>
</dbReference>
<dbReference type="FunFam" id="2.60.40.420:FF:000003">
    <property type="entry name" value="Blue copper"/>
    <property type="match status" value="1"/>
</dbReference>
<keyword evidence="1" id="KW-0813">Transport</keyword>
<dbReference type="PROSITE" id="PS00196">
    <property type="entry name" value="COPPER_BLUE"/>
    <property type="match status" value="1"/>
</dbReference>
<keyword evidence="5" id="KW-0325">Glycoprotein</keyword>
<keyword evidence="3" id="KW-0249">Electron transport</keyword>
<keyword evidence="10" id="KW-1185">Reference proteome</keyword>
<dbReference type="GO" id="GO:0005886">
    <property type="term" value="C:plasma membrane"/>
    <property type="evidence" value="ECO:0007669"/>
    <property type="project" value="TreeGrafter"/>
</dbReference>
<feature type="compositionally biased region" description="Pro residues" evidence="6">
    <location>
        <begin position="211"/>
        <end position="225"/>
    </location>
</feature>
<proteinExistence type="predicted"/>
<organism evidence="9 10">
    <name type="scientific">Cannabis sativa</name>
    <name type="common">Hemp</name>
    <name type="synonym">Marijuana</name>
    <dbReference type="NCBI Taxonomy" id="3483"/>
    <lineage>
        <taxon>Eukaryota</taxon>
        <taxon>Viridiplantae</taxon>
        <taxon>Streptophyta</taxon>
        <taxon>Embryophyta</taxon>
        <taxon>Tracheophyta</taxon>
        <taxon>Spermatophyta</taxon>
        <taxon>Magnoliopsida</taxon>
        <taxon>eudicotyledons</taxon>
        <taxon>Gunneridae</taxon>
        <taxon>Pentapetalae</taxon>
        <taxon>rosids</taxon>
        <taxon>fabids</taxon>
        <taxon>Rosales</taxon>
        <taxon>Cannabaceae</taxon>
        <taxon>Cannabis</taxon>
    </lineage>
</organism>
<keyword evidence="7" id="KW-0472">Membrane</keyword>
<dbReference type="PANTHER" id="PTHR33021:SF496">
    <property type="entry name" value="OS08G0482700 PROTEIN"/>
    <property type="match status" value="1"/>
</dbReference>
<evidence type="ECO:0000256" key="3">
    <source>
        <dbReference type="ARBA" id="ARBA00022982"/>
    </source>
</evidence>
<keyword evidence="7" id="KW-0812">Transmembrane</keyword>
<evidence type="ECO:0000256" key="1">
    <source>
        <dbReference type="ARBA" id="ARBA00022448"/>
    </source>
</evidence>
<gene>
    <name evidence="9" type="ORF">G4B88_012831</name>
</gene>
<dbReference type="InterPro" id="IPR039391">
    <property type="entry name" value="Phytocyanin-like"/>
</dbReference>
<dbReference type="InterPro" id="IPR003245">
    <property type="entry name" value="Phytocyanin_dom"/>
</dbReference>
<dbReference type="InterPro" id="IPR008972">
    <property type="entry name" value="Cupredoxin"/>
</dbReference>
<protein>
    <recommendedName>
        <fullName evidence="8">Phytocyanin domain-containing protein</fullName>
    </recommendedName>
</protein>
<dbReference type="EMBL" id="JAATIQ010000478">
    <property type="protein sequence ID" value="KAF4354463.1"/>
    <property type="molecule type" value="Genomic_DNA"/>
</dbReference>
<feature type="domain" description="Phytocyanin" evidence="8">
    <location>
        <begin position="104"/>
        <end position="206"/>
    </location>
</feature>
<keyword evidence="2" id="KW-0479">Metal-binding</keyword>
<sequence>MQLSTAQTTHVVGDGLGYWLVPPGGPIAYQIWVKSQTFVLGDVLGYDKVYSPLKEQSKNRIKKTGASFKPNSENTKEAMARKLSMVLFAAFAAVAMFQSSVVATTYTVGDSTSWSIPSSLNAYSTWAAGKSFKVGDILVFNFMSGQHDVAEVTKANYDSCSGTNPISRQTSSPVSITLQKTGGHYYICTVPGHCNAGQKLAINVTGASSPAPQPARSPSPTPSSSPSPVMSPNVAPQPSSPSPSSSSSPSPSPFPVQGPASAPQSSSPSPVPSSNEAPQPSSSASPPSTGIPTSPSPDSTTSSPPSPSTTGTASPPENSGAGSLSVVGFSATILTVVALAL</sequence>
<evidence type="ECO:0000256" key="6">
    <source>
        <dbReference type="SAM" id="MobiDB-lite"/>
    </source>
</evidence>
<feature type="transmembrane region" description="Helical" evidence="7">
    <location>
        <begin position="86"/>
        <end position="109"/>
    </location>
</feature>
<keyword evidence="7" id="KW-1133">Transmembrane helix</keyword>
<dbReference type="InterPro" id="IPR028871">
    <property type="entry name" value="BlueCu_1_BS"/>
</dbReference>
<feature type="compositionally biased region" description="Low complexity" evidence="6">
    <location>
        <begin position="257"/>
        <end position="316"/>
    </location>
</feature>
<accession>A0A7J6E7M1</accession>
<keyword evidence="4" id="KW-0186">Copper</keyword>
<dbReference type="Gene3D" id="2.60.40.420">
    <property type="entry name" value="Cupredoxins - blue copper proteins"/>
    <property type="match status" value="1"/>
</dbReference>
<evidence type="ECO:0000256" key="5">
    <source>
        <dbReference type="ARBA" id="ARBA00023180"/>
    </source>
</evidence>
<name>A0A7J6E7M1_CANSA</name>
<dbReference type="PROSITE" id="PS51485">
    <property type="entry name" value="PHYTOCYANIN"/>
    <property type="match status" value="1"/>
</dbReference>
<feature type="region of interest" description="Disordered" evidence="6">
    <location>
        <begin position="205"/>
        <end position="328"/>
    </location>
</feature>